<keyword evidence="3" id="KW-1185">Reference proteome</keyword>
<sequence length="47" mass="5215">MPMTKKALKDGIIPLSGLVFPKKDRSMTGSNPLLHSHKKSERNALQI</sequence>
<feature type="region of interest" description="Disordered" evidence="1">
    <location>
        <begin position="23"/>
        <end position="47"/>
    </location>
</feature>
<dbReference type="Proteomes" id="UP000016511">
    <property type="component" value="Unassembled WGS sequence"/>
</dbReference>
<evidence type="ECO:0000313" key="2">
    <source>
        <dbReference type="EMBL" id="ERI06182.1"/>
    </source>
</evidence>
<protein>
    <submittedName>
        <fullName evidence="2">Uncharacterized protein</fullName>
    </submittedName>
</protein>
<gene>
    <name evidence="2" type="ORF">HMPREF0083_05383</name>
</gene>
<reference evidence="2 3" key="1">
    <citation type="submission" date="2013-08" db="EMBL/GenBank/DDBJ databases">
        <authorList>
            <person name="Weinstock G."/>
            <person name="Sodergren E."/>
            <person name="Wylie T."/>
            <person name="Fulton L."/>
            <person name="Fulton R."/>
            <person name="Fronick C."/>
            <person name="O'Laughlin M."/>
            <person name="Godfrey J."/>
            <person name="Miner T."/>
            <person name="Herter B."/>
            <person name="Appelbaum E."/>
            <person name="Cordes M."/>
            <person name="Lek S."/>
            <person name="Wollam A."/>
            <person name="Pepin K.H."/>
            <person name="Palsikar V.B."/>
            <person name="Mitreva M."/>
            <person name="Wilson R.K."/>
        </authorList>
    </citation>
    <scope>NUCLEOTIDE SEQUENCE [LARGE SCALE GENOMIC DNA]</scope>
    <source>
        <strain evidence="2 3">ATCC 12856</strain>
    </source>
</reference>
<dbReference type="HOGENOM" id="CLU_3163997_0_0_9"/>
<comment type="caution">
    <text evidence="2">The sequence shown here is derived from an EMBL/GenBank/DDBJ whole genome shotgun (WGS) entry which is preliminary data.</text>
</comment>
<evidence type="ECO:0000256" key="1">
    <source>
        <dbReference type="SAM" id="MobiDB-lite"/>
    </source>
</evidence>
<name>U1Y1V0_ANEAE</name>
<dbReference type="EMBL" id="AWSJ01000332">
    <property type="protein sequence ID" value="ERI06182.1"/>
    <property type="molecule type" value="Genomic_DNA"/>
</dbReference>
<dbReference type="STRING" id="649747.HMPREF0083_05383"/>
<organism evidence="2 3">
    <name type="scientific">Aneurinibacillus aneurinilyticus ATCC 12856</name>
    <dbReference type="NCBI Taxonomy" id="649747"/>
    <lineage>
        <taxon>Bacteria</taxon>
        <taxon>Bacillati</taxon>
        <taxon>Bacillota</taxon>
        <taxon>Bacilli</taxon>
        <taxon>Bacillales</taxon>
        <taxon>Paenibacillaceae</taxon>
        <taxon>Aneurinibacillus group</taxon>
        <taxon>Aneurinibacillus</taxon>
    </lineage>
</organism>
<proteinExistence type="predicted"/>
<evidence type="ECO:0000313" key="3">
    <source>
        <dbReference type="Proteomes" id="UP000016511"/>
    </source>
</evidence>
<dbReference type="AlphaFoldDB" id="U1Y1V0"/>
<accession>U1Y1V0</accession>